<gene>
    <name evidence="1" type="ORF">AVEN_194975_1</name>
</gene>
<organism evidence="1 2">
    <name type="scientific">Araneus ventricosus</name>
    <name type="common">Orbweaver spider</name>
    <name type="synonym">Epeira ventricosa</name>
    <dbReference type="NCBI Taxonomy" id="182803"/>
    <lineage>
        <taxon>Eukaryota</taxon>
        <taxon>Metazoa</taxon>
        <taxon>Ecdysozoa</taxon>
        <taxon>Arthropoda</taxon>
        <taxon>Chelicerata</taxon>
        <taxon>Arachnida</taxon>
        <taxon>Araneae</taxon>
        <taxon>Araneomorphae</taxon>
        <taxon>Entelegynae</taxon>
        <taxon>Araneoidea</taxon>
        <taxon>Araneidae</taxon>
        <taxon>Araneus</taxon>
    </lineage>
</organism>
<keyword evidence="2" id="KW-1185">Reference proteome</keyword>
<proteinExistence type="predicted"/>
<reference evidence="1 2" key="1">
    <citation type="journal article" date="2019" name="Sci. Rep.">
        <title>Orb-weaving spider Araneus ventricosus genome elucidates the spidroin gene catalogue.</title>
        <authorList>
            <person name="Kono N."/>
            <person name="Nakamura H."/>
            <person name="Ohtoshi R."/>
            <person name="Moran D.A.P."/>
            <person name="Shinohara A."/>
            <person name="Yoshida Y."/>
            <person name="Fujiwara M."/>
            <person name="Mori M."/>
            <person name="Tomita M."/>
            <person name="Arakawa K."/>
        </authorList>
    </citation>
    <scope>NUCLEOTIDE SEQUENCE [LARGE SCALE GENOMIC DNA]</scope>
</reference>
<protein>
    <submittedName>
        <fullName evidence="1">Uncharacterized protein</fullName>
    </submittedName>
</protein>
<dbReference type="AlphaFoldDB" id="A0A4Y2WYC3"/>
<dbReference type="OrthoDB" id="6468877at2759"/>
<dbReference type="EMBL" id="BGPR01067724">
    <property type="protein sequence ID" value="GBO41858.1"/>
    <property type="molecule type" value="Genomic_DNA"/>
</dbReference>
<comment type="caution">
    <text evidence="1">The sequence shown here is derived from an EMBL/GenBank/DDBJ whole genome shotgun (WGS) entry which is preliminary data.</text>
</comment>
<evidence type="ECO:0000313" key="2">
    <source>
        <dbReference type="Proteomes" id="UP000499080"/>
    </source>
</evidence>
<accession>A0A4Y2WYC3</accession>
<name>A0A4Y2WYC3_ARAVE</name>
<evidence type="ECO:0000313" key="1">
    <source>
        <dbReference type="EMBL" id="GBO41858.1"/>
    </source>
</evidence>
<sequence>MGHREAIRRKRPGMLSDGVILLHDNAHAARKTQELPRMFKWEVWTSLSEENVTRPNGCKIWAVQERDFHQAMLNKFVLCSDKC</sequence>
<dbReference type="Proteomes" id="UP000499080">
    <property type="component" value="Unassembled WGS sequence"/>
</dbReference>